<evidence type="ECO:0000256" key="6">
    <source>
        <dbReference type="SAM" id="Coils"/>
    </source>
</evidence>
<dbReference type="Proteomes" id="UP000053872">
    <property type="component" value="Unassembled WGS sequence"/>
</dbReference>
<evidence type="ECO:0000256" key="1">
    <source>
        <dbReference type="ARBA" id="ARBA00004123"/>
    </source>
</evidence>
<evidence type="ECO:0000256" key="2">
    <source>
        <dbReference type="ARBA" id="ARBA00022723"/>
    </source>
</evidence>
<dbReference type="SUPFAM" id="SSF57845">
    <property type="entry name" value="B-box zinc-binding domain"/>
    <property type="match status" value="1"/>
</dbReference>
<comment type="subcellular location">
    <subcellularLocation>
        <location evidence="1">Nucleus</location>
    </subcellularLocation>
</comment>
<dbReference type="InParanoid" id="A0A2I0LI92"/>
<keyword evidence="9" id="KW-1185">Reference proteome</keyword>
<keyword evidence="4" id="KW-0862">Zinc</keyword>
<dbReference type="InterPro" id="IPR013083">
    <property type="entry name" value="Znf_RING/FYVE/PHD"/>
</dbReference>
<name>A0A2I0LI92_COLLI</name>
<dbReference type="Gene3D" id="3.30.40.10">
    <property type="entry name" value="Zinc/RING finger domain, C3HC4 (zinc finger)"/>
    <property type="match status" value="1"/>
</dbReference>
<reference evidence="8 9" key="1">
    <citation type="journal article" date="2013" name="Science">
        <title>Genomic diversity and evolution of the head crest in the rock pigeon.</title>
        <authorList>
            <person name="Shapiro M.D."/>
            <person name="Kronenberg Z."/>
            <person name="Li C."/>
            <person name="Domyan E.T."/>
            <person name="Pan H."/>
            <person name="Campbell M."/>
            <person name="Tan H."/>
            <person name="Huff C.D."/>
            <person name="Hu H."/>
            <person name="Vickrey A.I."/>
            <person name="Nielsen S.C."/>
            <person name="Stringham S.A."/>
            <person name="Hu H."/>
            <person name="Willerslev E."/>
            <person name="Gilbert M.T."/>
            <person name="Yandell M."/>
            <person name="Zhang G."/>
            <person name="Wang J."/>
        </authorList>
    </citation>
    <scope>NUCLEOTIDE SEQUENCE [LARGE SCALE GENOMIC DNA]</scope>
    <source>
        <tissue evidence="8">Blood</tissue>
    </source>
</reference>
<evidence type="ECO:0000259" key="7">
    <source>
        <dbReference type="PROSITE" id="PS50119"/>
    </source>
</evidence>
<evidence type="ECO:0000256" key="4">
    <source>
        <dbReference type="ARBA" id="ARBA00022833"/>
    </source>
</evidence>
<accession>A0A2I0LI92</accession>
<dbReference type="AlphaFoldDB" id="A0A2I0LI92"/>
<dbReference type="SMART" id="SM00336">
    <property type="entry name" value="BBOX"/>
    <property type="match status" value="1"/>
</dbReference>
<dbReference type="STRING" id="8932.A0A2I0LI92"/>
<comment type="caution">
    <text evidence="8">The sequence shown here is derived from an EMBL/GenBank/DDBJ whole genome shotgun (WGS) entry which is preliminary data.</text>
</comment>
<protein>
    <submittedName>
        <fullName evidence="8">Tripartite motif containing 28</fullName>
    </submittedName>
</protein>
<feature type="coiled-coil region" evidence="6">
    <location>
        <begin position="264"/>
        <end position="291"/>
    </location>
</feature>
<dbReference type="GO" id="GO:0008270">
    <property type="term" value="F:zinc ion binding"/>
    <property type="evidence" value="ECO:0007669"/>
    <property type="project" value="UniProtKB-KW"/>
</dbReference>
<dbReference type="SUPFAM" id="SSF57903">
    <property type="entry name" value="FYVE/PHD zinc finger"/>
    <property type="match status" value="1"/>
</dbReference>
<sequence length="506" mass="54173">MLQELGDPVPCAVTPGTALGGCVTVTIHCAGTPGTALGDCVTLTVPCAVTPGTALGGCVTLTVPHVVTPGTALGGCVTLTVPHVPGTALGDCVTLTVPCAVTPGTALGGCVTLTVPSGTGCGSVGGRVVTTASLTPHRTPPPAVTCPICQHPCALKDVVENYFLKDSGTKTAAASQESTQCCTSCNGKAKEGERAARCAAHPGEMLVFFCDTCDTLTCHDCQLSGHKDHHIRQVTDVQKQVQVDVKLAILQIMKELNKRGRVLVSDAQRAMEGQQQKLEQQHRAMTKLQRQQEHVLRFASWALESDNSTALLLSKRLISVQLQHALKMIVDPVEPQGDVKFKWDLNAWTKSAESFGTGPPWILGRAGICPPGIHPRPRDLRRVCCQAGAMVMCGRCEHCYHLDCHLPPLQEVPSDLTLIRAKLQEKLSPHYRCPEEFARDLWRMIRQFNRLTEDKADVQSILGLQRFFEARLSAAFGDRKFSSALCLDPVIPLDGAKGSAAPPLGP</sequence>
<keyword evidence="6" id="KW-0175">Coiled coil</keyword>
<keyword evidence="2" id="KW-0479">Metal-binding</keyword>
<keyword evidence="3 5" id="KW-0863">Zinc-finger</keyword>
<dbReference type="InterPro" id="IPR011011">
    <property type="entry name" value="Znf_FYVE_PHD"/>
</dbReference>
<evidence type="ECO:0000313" key="8">
    <source>
        <dbReference type="EMBL" id="PKK17147.1"/>
    </source>
</evidence>
<dbReference type="GO" id="GO:0000785">
    <property type="term" value="C:chromatin"/>
    <property type="evidence" value="ECO:0007669"/>
    <property type="project" value="TreeGrafter"/>
</dbReference>
<dbReference type="EMBL" id="AKCR02000419">
    <property type="protein sequence ID" value="PKK17147.1"/>
    <property type="molecule type" value="Genomic_DNA"/>
</dbReference>
<proteinExistence type="predicted"/>
<dbReference type="PANTHER" id="PTHR45915:SF8">
    <property type="entry name" value="TRIPARTITE MOTIF CONTAINING 28"/>
    <property type="match status" value="1"/>
</dbReference>
<organism evidence="8 9">
    <name type="scientific">Columba livia</name>
    <name type="common">Rock dove</name>
    <dbReference type="NCBI Taxonomy" id="8932"/>
    <lineage>
        <taxon>Eukaryota</taxon>
        <taxon>Metazoa</taxon>
        <taxon>Chordata</taxon>
        <taxon>Craniata</taxon>
        <taxon>Vertebrata</taxon>
        <taxon>Euteleostomi</taxon>
        <taxon>Archelosauria</taxon>
        <taxon>Archosauria</taxon>
        <taxon>Dinosauria</taxon>
        <taxon>Saurischia</taxon>
        <taxon>Theropoda</taxon>
        <taxon>Coelurosauria</taxon>
        <taxon>Aves</taxon>
        <taxon>Neognathae</taxon>
        <taxon>Neoaves</taxon>
        <taxon>Columbimorphae</taxon>
        <taxon>Columbiformes</taxon>
        <taxon>Columbidae</taxon>
        <taxon>Columba</taxon>
    </lineage>
</organism>
<gene>
    <name evidence="8" type="primary">TRIM28</name>
    <name evidence="8" type="ORF">A306_00014925</name>
</gene>
<dbReference type="SMART" id="SM00502">
    <property type="entry name" value="BBC"/>
    <property type="match status" value="1"/>
</dbReference>
<evidence type="ECO:0000313" key="9">
    <source>
        <dbReference type="Proteomes" id="UP000053872"/>
    </source>
</evidence>
<dbReference type="Pfam" id="PF00643">
    <property type="entry name" value="zf-B_box"/>
    <property type="match status" value="1"/>
</dbReference>
<feature type="domain" description="B box-type" evidence="7">
    <location>
        <begin position="193"/>
        <end position="234"/>
    </location>
</feature>
<dbReference type="InterPro" id="IPR000315">
    <property type="entry name" value="Znf_B-box"/>
</dbReference>
<evidence type="ECO:0000256" key="5">
    <source>
        <dbReference type="PROSITE-ProRule" id="PRU00024"/>
    </source>
</evidence>
<dbReference type="GO" id="GO:0005634">
    <property type="term" value="C:nucleus"/>
    <property type="evidence" value="ECO:0007669"/>
    <property type="project" value="UniProtKB-SubCell"/>
</dbReference>
<dbReference type="InterPro" id="IPR003649">
    <property type="entry name" value="Bbox_C"/>
</dbReference>
<dbReference type="PANTHER" id="PTHR45915">
    <property type="entry name" value="TRANSCRIPTION INTERMEDIARY FACTOR"/>
    <property type="match status" value="1"/>
</dbReference>
<dbReference type="PROSITE" id="PS50119">
    <property type="entry name" value="ZF_BBOX"/>
    <property type="match status" value="1"/>
</dbReference>
<dbReference type="Gene3D" id="3.30.160.60">
    <property type="entry name" value="Classic Zinc Finger"/>
    <property type="match status" value="1"/>
</dbReference>
<evidence type="ECO:0000256" key="3">
    <source>
        <dbReference type="ARBA" id="ARBA00022771"/>
    </source>
</evidence>